<dbReference type="InterPro" id="IPR052161">
    <property type="entry name" value="Mycobact_Acyl-CoA_DH"/>
</dbReference>
<dbReference type="Pfam" id="PF02770">
    <property type="entry name" value="Acyl-CoA_dh_M"/>
    <property type="match status" value="1"/>
</dbReference>
<dbReference type="InterPro" id="IPR046373">
    <property type="entry name" value="Acyl-CoA_Oxase/DH_mid-dom_sf"/>
</dbReference>
<accession>A0A0F9UJM8</accession>
<sequence>MELYMTAEDEAFRDEVRAFLRENLNEDVIRRSNTGMHPPNEDDRRWWNRMLAEKGWAASHWPAEYGGTGWSHVQHHIFELECRLAGAPELRWQGLRLIGPVLYTFGSEAQKSRYLPPILKGEEMWAQGFSEPGAGSDLASLKTSAVIDGDDYIINGQKLWTTEGQYCEQGFFLVRTENSDRPQKGISMIIIDMKSPGVTVRQIPMINGEGSTCEVFLDNVRVPRENLIGEPGSAWVYAKFLLSNERTSSADIHKARADLERIRNIAAHELKDGKPLLGDAGFRRKLAALRIEVDALEWSVLRVMHEAPSRHPISACASVLKIRGSSLQQKLTELMVEALGQRSLRVYRRDEAYAQPDGNPLWPAYTPGVTADLMYLRSCTIYGGAMEVQKNIIAKLAFGF</sequence>
<organism evidence="9">
    <name type="scientific">marine sediment metagenome</name>
    <dbReference type="NCBI Taxonomy" id="412755"/>
    <lineage>
        <taxon>unclassified sequences</taxon>
        <taxon>metagenomes</taxon>
        <taxon>ecological metagenomes</taxon>
    </lineage>
</organism>
<comment type="similarity">
    <text evidence="2">Belongs to the acyl-CoA dehydrogenase family.</text>
</comment>
<keyword evidence="4" id="KW-0274">FAD</keyword>
<name>A0A0F9UJM8_9ZZZZ</name>
<dbReference type="InterPro" id="IPR036250">
    <property type="entry name" value="AcylCo_DH-like_C"/>
</dbReference>
<proteinExistence type="inferred from homology"/>
<dbReference type="GO" id="GO:0005886">
    <property type="term" value="C:plasma membrane"/>
    <property type="evidence" value="ECO:0007669"/>
    <property type="project" value="TreeGrafter"/>
</dbReference>
<dbReference type="Pfam" id="PF02771">
    <property type="entry name" value="Acyl-CoA_dh_N"/>
    <property type="match status" value="1"/>
</dbReference>
<dbReference type="InterPro" id="IPR006091">
    <property type="entry name" value="Acyl-CoA_Oxase/DH_mid-dom"/>
</dbReference>
<evidence type="ECO:0000256" key="5">
    <source>
        <dbReference type="ARBA" id="ARBA00023002"/>
    </source>
</evidence>
<dbReference type="SUPFAM" id="SSF47203">
    <property type="entry name" value="Acyl-CoA dehydrogenase C-terminal domain-like"/>
    <property type="match status" value="1"/>
</dbReference>
<evidence type="ECO:0000313" key="9">
    <source>
        <dbReference type="EMBL" id="KKN91854.1"/>
    </source>
</evidence>
<dbReference type="GO" id="GO:0050660">
    <property type="term" value="F:flavin adenine dinucleotide binding"/>
    <property type="evidence" value="ECO:0007669"/>
    <property type="project" value="InterPro"/>
</dbReference>
<evidence type="ECO:0000256" key="1">
    <source>
        <dbReference type="ARBA" id="ARBA00001974"/>
    </source>
</evidence>
<reference evidence="9" key="1">
    <citation type="journal article" date="2015" name="Nature">
        <title>Complex archaea that bridge the gap between prokaryotes and eukaryotes.</title>
        <authorList>
            <person name="Spang A."/>
            <person name="Saw J.H."/>
            <person name="Jorgensen S.L."/>
            <person name="Zaremba-Niedzwiedzka K."/>
            <person name="Martijn J."/>
            <person name="Lind A.E."/>
            <person name="van Eijk R."/>
            <person name="Schleper C."/>
            <person name="Guy L."/>
            <person name="Ettema T.J."/>
        </authorList>
    </citation>
    <scope>NUCLEOTIDE SEQUENCE</scope>
</reference>
<comment type="cofactor">
    <cofactor evidence="1">
        <name>FAD</name>
        <dbReference type="ChEBI" id="CHEBI:57692"/>
    </cofactor>
</comment>
<feature type="domain" description="Acyl-CoA dehydrogenase/oxidase C-terminal" evidence="6">
    <location>
        <begin position="235"/>
        <end position="395"/>
    </location>
</feature>
<comment type="caution">
    <text evidence="9">The sequence shown here is derived from an EMBL/GenBank/DDBJ whole genome shotgun (WGS) entry which is preliminary data.</text>
</comment>
<dbReference type="PANTHER" id="PTHR43292">
    <property type="entry name" value="ACYL-COA DEHYDROGENASE"/>
    <property type="match status" value="1"/>
</dbReference>
<dbReference type="PANTHER" id="PTHR43292:SF3">
    <property type="entry name" value="ACYL-COA DEHYDROGENASE FADE29"/>
    <property type="match status" value="1"/>
</dbReference>
<evidence type="ECO:0000256" key="3">
    <source>
        <dbReference type="ARBA" id="ARBA00022630"/>
    </source>
</evidence>
<evidence type="ECO:0008006" key="10">
    <source>
        <dbReference type="Google" id="ProtNLM"/>
    </source>
</evidence>
<dbReference type="SUPFAM" id="SSF56645">
    <property type="entry name" value="Acyl-CoA dehydrogenase NM domain-like"/>
    <property type="match status" value="1"/>
</dbReference>
<dbReference type="InterPro" id="IPR037069">
    <property type="entry name" value="AcylCoA_DH/ox_N_sf"/>
</dbReference>
<dbReference type="Gene3D" id="1.20.140.10">
    <property type="entry name" value="Butyryl-CoA Dehydrogenase, subunit A, domain 3"/>
    <property type="match status" value="1"/>
</dbReference>
<dbReference type="AlphaFoldDB" id="A0A0F9UJM8"/>
<dbReference type="GO" id="GO:0016627">
    <property type="term" value="F:oxidoreductase activity, acting on the CH-CH group of donors"/>
    <property type="evidence" value="ECO:0007669"/>
    <property type="project" value="InterPro"/>
</dbReference>
<gene>
    <name evidence="9" type="ORF">LCGC14_0213290</name>
</gene>
<keyword evidence="3" id="KW-0285">Flavoprotein</keyword>
<feature type="domain" description="Acyl-CoA dehydrogenase/oxidase N-terminal" evidence="8">
    <location>
        <begin position="6"/>
        <end position="122"/>
    </location>
</feature>
<evidence type="ECO:0000256" key="2">
    <source>
        <dbReference type="ARBA" id="ARBA00009347"/>
    </source>
</evidence>
<dbReference type="Gene3D" id="2.40.110.10">
    <property type="entry name" value="Butyryl-CoA Dehydrogenase, subunit A, domain 2"/>
    <property type="match status" value="1"/>
</dbReference>
<evidence type="ECO:0000256" key="4">
    <source>
        <dbReference type="ARBA" id="ARBA00022827"/>
    </source>
</evidence>
<dbReference type="InterPro" id="IPR009075">
    <property type="entry name" value="AcylCo_DH/oxidase_C"/>
</dbReference>
<dbReference type="InterPro" id="IPR009100">
    <property type="entry name" value="AcylCoA_DH/oxidase_NM_dom_sf"/>
</dbReference>
<dbReference type="FunFam" id="2.40.110.10:FF:000011">
    <property type="entry name" value="Acyl-CoA dehydrogenase FadE34"/>
    <property type="match status" value="1"/>
</dbReference>
<dbReference type="Pfam" id="PF00441">
    <property type="entry name" value="Acyl-CoA_dh_1"/>
    <property type="match status" value="1"/>
</dbReference>
<evidence type="ECO:0000259" key="7">
    <source>
        <dbReference type="Pfam" id="PF02770"/>
    </source>
</evidence>
<evidence type="ECO:0000259" key="8">
    <source>
        <dbReference type="Pfam" id="PF02771"/>
    </source>
</evidence>
<evidence type="ECO:0000259" key="6">
    <source>
        <dbReference type="Pfam" id="PF00441"/>
    </source>
</evidence>
<dbReference type="EMBL" id="LAZR01000099">
    <property type="protein sequence ID" value="KKN91854.1"/>
    <property type="molecule type" value="Genomic_DNA"/>
</dbReference>
<dbReference type="Gene3D" id="1.10.540.10">
    <property type="entry name" value="Acyl-CoA dehydrogenase/oxidase, N-terminal domain"/>
    <property type="match status" value="1"/>
</dbReference>
<keyword evidence="5" id="KW-0560">Oxidoreductase</keyword>
<dbReference type="InterPro" id="IPR013786">
    <property type="entry name" value="AcylCoA_DH/ox_N"/>
</dbReference>
<feature type="domain" description="Acyl-CoA oxidase/dehydrogenase middle" evidence="7">
    <location>
        <begin position="126"/>
        <end position="220"/>
    </location>
</feature>
<protein>
    <recommendedName>
        <fullName evidence="10">Acyl-CoA dehydrogenase</fullName>
    </recommendedName>
</protein>